<keyword evidence="2" id="KW-1185">Reference proteome</keyword>
<dbReference type="RefSeq" id="WP_184396056.1">
    <property type="nucleotide sequence ID" value="NZ_BAAAJD010000003.1"/>
</dbReference>
<protein>
    <submittedName>
        <fullName evidence="1">L-asparaginase II</fullName>
    </submittedName>
</protein>
<organism evidence="1 2">
    <name type="scientific">Nocardiopsis composta</name>
    <dbReference type="NCBI Taxonomy" id="157465"/>
    <lineage>
        <taxon>Bacteria</taxon>
        <taxon>Bacillati</taxon>
        <taxon>Actinomycetota</taxon>
        <taxon>Actinomycetes</taxon>
        <taxon>Streptosporangiales</taxon>
        <taxon>Nocardiopsidaceae</taxon>
        <taxon>Nocardiopsis</taxon>
    </lineage>
</organism>
<sequence length="322" mass="32839">MSVPSSEPPAYVPLAETTRSGLRESVHFGAVVALAASGEVGHARGPVDIPVFPRSAAKPFQAVAALRAGADVEGARLAIAAGSHSGQDIHAEAAAKTLARAGLTPDDLQCPPDWPMGRRFRDDLLRAGGQPTRLLMNCSGKHAAMLAACVARGWSTGDYLDPAHPLQVLVRSTIEELSGEPVAHTAVDGCGAPQMAISLTGLARGVQAMVAADPDTPEGAVVAAMREFPEYVAGEGRDDTRIMRGLPGAVSKIGAEGVIVIAAPTGETAAVKISDGDAETRARTMVGLTALDALGVDVSPVSDLLSGDILGGGRSVGSIRPL</sequence>
<accession>A0A7W8VGF2</accession>
<dbReference type="Proteomes" id="UP000572635">
    <property type="component" value="Unassembled WGS sequence"/>
</dbReference>
<dbReference type="Pfam" id="PF06089">
    <property type="entry name" value="Asparaginase_II"/>
    <property type="match status" value="1"/>
</dbReference>
<proteinExistence type="predicted"/>
<dbReference type="InterPro" id="IPR010349">
    <property type="entry name" value="Asparaginase_II"/>
</dbReference>
<name>A0A7W8VGF2_9ACTN</name>
<dbReference type="EMBL" id="JACHDB010000001">
    <property type="protein sequence ID" value="MBB5434919.1"/>
    <property type="molecule type" value="Genomic_DNA"/>
</dbReference>
<gene>
    <name evidence="1" type="ORF">HDA36_005003</name>
</gene>
<dbReference type="PANTHER" id="PTHR42110:SF1">
    <property type="entry name" value="L-ASPARAGINASE, PUTATIVE (AFU_ORTHOLOGUE AFUA_3G11890)-RELATED"/>
    <property type="match status" value="1"/>
</dbReference>
<dbReference type="PANTHER" id="PTHR42110">
    <property type="entry name" value="L-ASPARAGINASE, PUTATIVE (AFU_ORTHOLOGUE AFUA_3G11890)-RELATED"/>
    <property type="match status" value="1"/>
</dbReference>
<reference evidence="1 2" key="1">
    <citation type="submission" date="2020-08" db="EMBL/GenBank/DDBJ databases">
        <title>Sequencing the genomes of 1000 actinobacteria strains.</title>
        <authorList>
            <person name="Klenk H.-P."/>
        </authorList>
    </citation>
    <scope>NUCLEOTIDE SEQUENCE [LARGE SCALE GENOMIC DNA]</scope>
    <source>
        <strain evidence="1 2">DSM 44551</strain>
    </source>
</reference>
<dbReference type="AlphaFoldDB" id="A0A7W8VGF2"/>
<evidence type="ECO:0000313" key="1">
    <source>
        <dbReference type="EMBL" id="MBB5434919.1"/>
    </source>
</evidence>
<evidence type="ECO:0000313" key="2">
    <source>
        <dbReference type="Proteomes" id="UP000572635"/>
    </source>
</evidence>
<comment type="caution">
    <text evidence="1">The sequence shown here is derived from an EMBL/GenBank/DDBJ whole genome shotgun (WGS) entry which is preliminary data.</text>
</comment>